<name>A0A8H3IHB5_9LECA</name>
<dbReference type="OrthoDB" id="5331860at2759"/>
<protein>
    <submittedName>
        <fullName evidence="2">Uncharacterized protein</fullName>
    </submittedName>
</protein>
<feature type="compositionally biased region" description="Polar residues" evidence="1">
    <location>
        <begin position="177"/>
        <end position="189"/>
    </location>
</feature>
<evidence type="ECO:0000313" key="2">
    <source>
        <dbReference type="EMBL" id="CAF9928042.1"/>
    </source>
</evidence>
<reference evidence="2" key="1">
    <citation type="submission" date="2021-03" db="EMBL/GenBank/DDBJ databases">
        <authorList>
            <person name="Tagirdzhanova G."/>
        </authorList>
    </citation>
    <scope>NUCLEOTIDE SEQUENCE</scope>
</reference>
<dbReference type="Gene3D" id="1.20.120.1020">
    <property type="entry name" value="Prion-inhibition and propagation, HeLo domain"/>
    <property type="match status" value="1"/>
</dbReference>
<gene>
    <name evidence="2" type="ORF">HETSPECPRED_006736</name>
</gene>
<organism evidence="2 3">
    <name type="scientific">Heterodermia speciosa</name>
    <dbReference type="NCBI Taxonomy" id="116794"/>
    <lineage>
        <taxon>Eukaryota</taxon>
        <taxon>Fungi</taxon>
        <taxon>Dikarya</taxon>
        <taxon>Ascomycota</taxon>
        <taxon>Pezizomycotina</taxon>
        <taxon>Lecanoromycetes</taxon>
        <taxon>OSLEUM clade</taxon>
        <taxon>Lecanoromycetidae</taxon>
        <taxon>Caliciales</taxon>
        <taxon>Physciaceae</taxon>
        <taxon>Heterodermia</taxon>
    </lineage>
</organism>
<evidence type="ECO:0000313" key="3">
    <source>
        <dbReference type="Proteomes" id="UP000664521"/>
    </source>
</evidence>
<dbReference type="InterPro" id="IPR038305">
    <property type="entry name" value="HeLo_sf"/>
</dbReference>
<comment type="caution">
    <text evidence="2">The sequence shown here is derived from an EMBL/GenBank/DDBJ whole genome shotgun (WGS) entry which is preliminary data.</text>
</comment>
<evidence type="ECO:0000256" key="1">
    <source>
        <dbReference type="SAM" id="MobiDB-lite"/>
    </source>
</evidence>
<proteinExistence type="predicted"/>
<dbReference type="Proteomes" id="UP000664521">
    <property type="component" value="Unassembled WGS sequence"/>
</dbReference>
<sequence length="611" mass="67622">MDPFSIVIGVANLIAVTDNLYRGIQFLRKASEDPRADGFFVRLITEKARYAEWKRRMAIETEQDLQVLLSKLPEDARRNLPMILAPMQKYGDLSERLLEKYGIGPPNAGPIKRNFNGKLRRIDLMVDGHRQLDQVLDTLKSCNDGLLTIAPPAPGYYVSVTGDDQILETSDEPQHSILGSSQREQASSHTSEDAASPVIGRGAELTSHNGGAQSNLQGSAKRVFRPMIELLHSTCLRVIRLIGKQYQDHEIVCHAIGDRLAVWGSGLFNGQLSIDQALSSKSSARQLLRQNIAGTLADIAIILILQSTRSANGVFEEHVCSSLGESDNSPAVLQLREIFAFPEISVLPLDSLIPASDHQAAREDIPSLEAWLKELSELTESLFPLSAIEIVMKETIVQQRQNSVMDEREMVLIKSKSNTSLPSLHSASAKALLKIDLQLIAAMQNSLKDSKFAKYLEHKNLSESPAQLCEDLDKAGRQMKYWARQLGTSSDGRMMTAETQEAMMLNLTRIARTFEARMKSTKTGESLSEETKDILDQCLKEFPGLETAFTSPLPESNTFEPLDVLKSSNLELGKLARSRGLDKNFMEDFAFDEKKKLAAADATPNLQSVGT</sequence>
<accession>A0A8H3IHB5</accession>
<dbReference type="EMBL" id="CAJPDS010000046">
    <property type="protein sequence ID" value="CAF9928042.1"/>
    <property type="molecule type" value="Genomic_DNA"/>
</dbReference>
<dbReference type="AlphaFoldDB" id="A0A8H3IHB5"/>
<feature type="region of interest" description="Disordered" evidence="1">
    <location>
        <begin position="176"/>
        <end position="196"/>
    </location>
</feature>
<keyword evidence="3" id="KW-1185">Reference proteome</keyword>